<dbReference type="GO" id="GO:0031012">
    <property type="term" value="C:extracellular matrix"/>
    <property type="evidence" value="ECO:0007669"/>
    <property type="project" value="TreeGrafter"/>
</dbReference>
<dbReference type="PROSITE" id="PS51034">
    <property type="entry name" value="ZP_2"/>
    <property type="match status" value="1"/>
</dbReference>
<dbReference type="InterPro" id="IPR042235">
    <property type="entry name" value="ZP-C_dom"/>
</dbReference>
<dbReference type="InterPro" id="IPR055355">
    <property type="entry name" value="ZP-C"/>
</dbReference>
<keyword evidence="19" id="KW-1185">Reference proteome</keyword>
<comment type="similarity">
    <text evidence="3">Belongs to the ZP domain family. ZPC subfamily.</text>
</comment>
<dbReference type="GO" id="GO:0007339">
    <property type="term" value="P:binding of sperm to zona pellucida"/>
    <property type="evidence" value="ECO:0007669"/>
    <property type="project" value="TreeGrafter"/>
</dbReference>
<evidence type="ECO:0000256" key="12">
    <source>
        <dbReference type="ARBA" id="ARBA00023136"/>
    </source>
</evidence>
<dbReference type="Gene3D" id="2.60.40.4100">
    <property type="entry name" value="Zona pellucida, ZP-C domain"/>
    <property type="match status" value="1"/>
</dbReference>
<evidence type="ECO:0000313" key="18">
    <source>
        <dbReference type="EMBL" id="CAL1592154.1"/>
    </source>
</evidence>
<keyword evidence="13" id="KW-1015">Disulfide bond</keyword>
<keyword evidence="11" id="KW-1133">Transmembrane helix</keyword>
<evidence type="ECO:0000259" key="17">
    <source>
        <dbReference type="PROSITE" id="PS51034"/>
    </source>
</evidence>
<gene>
    <name evidence="18" type="ORF">KC01_LOCUS21443</name>
</gene>
<evidence type="ECO:0000256" key="9">
    <source>
        <dbReference type="ARBA" id="ARBA00022692"/>
    </source>
</evidence>
<comment type="subcellular location">
    <subcellularLocation>
        <location evidence="1">Cell membrane</location>
        <topology evidence="1">Single-pass type I membrane protein</topology>
    </subcellularLocation>
    <subcellularLocation>
        <location evidence="2">Secreted</location>
        <location evidence="2">Extracellular space</location>
        <location evidence="2">Extracellular matrix</location>
    </subcellularLocation>
</comment>
<keyword evidence="12" id="KW-0472">Membrane</keyword>
<protein>
    <recommendedName>
        <fullName evidence="4">Zona pellucida sperm-binding protein 3</fullName>
    </recommendedName>
    <alternativeName>
        <fullName evidence="15">Zona pellucida glycoprotein 3</fullName>
    </alternativeName>
</protein>
<dbReference type="GO" id="GO:2000344">
    <property type="term" value="P:positive regulation of acrosome reaction"/>
    <property type="evidence" value="ECO:0007669"/>
    <property type="project" value="TreeGrafter"/>
</dbReference>
<dbReference type="PANTHER" id="PTHR11576:SF2">
    <property type="entry name" value="ZONA PELLUCIDA SPERM-BINDING PROTEIN 3"/>
    <property type="match status" value="1"/>
</dbReference>
<dbReference type="GO" id="GO:0032190">
    <property type="term" value="F:acrosin binding"/>
    <property type="evidence" value="ECO:0007669"/>
    <property type="project" value="TreeGrafter"/>
</dbReference>
<dbReference type="GO" id="GO:0035803">
    <property type="term" value="P:egg coat formation"/>
    <property type="evidence" value="ECO:0007669"/>
    <property type="project" value="TreeGrafter"/>
</dbReference>
<keyword evidence="5" id="KW-1003">Cell membrane</keyword>
<evidence type="ECO:0000313" key="19">
    <source>
        <dbReference type="Proteomes" id="UP001497482"/>
    </source>
</evidence>
<evidence type="ECO:0000256" key="3">
    <source>
        <dbReference type="ARBA" id="ARBA00006735"/>
    </source>
</evidence>
<evidence type="ECO:0000256" key="7">
    <source>
        <dbReference type="ARBA" id="ARBA00022530"/>
    </source>
</evidence>
<dbReference type="Pfam" id="PF00100">
    <property type="entry name" value="Zona_pellucida"/>
    <property type="match status" value="1"/>
</dbReference>
<evidence type="ECO:0000256" key="2">
    <source>
        <dbReference type="ARBA" id="ARBA00004498"/>
    </source>
</evidence>
<accession>A0AAV2KRA9</accession>
<evidence type="ECO:0000256" key="8">
    <source>
        <dbReference type="ARBA" id="ARBA00022685"/>
    </source>
</evidence>
<evidence type="ECO:0000256" key="6">
    <source>
        <dbReference type="ARBA" id="ARBA00022525"/>
    </source>
</evidence>
<feature type="signal peptide" evidence="16">
    <location>
        <begin position="1"/>
        <end position="22"/>
    </location>
</feature>
<keyword evidence="10 16" id="KW-0732">Signal</keyword>
<feature type="chain" id="PRO_5043506084" description="Zona pellucida sperm-binding protein 3" evidence="16">
    <location>
        <begin position="23"/>
        <end position="1001"/>
    </location>
</feature>
<feature type="domain" description="ZP" evidence="17">
    <location>
        <begin position="70"/>
        <end position="330"/>
    </location>
</feature>
<keyword evidence="6" id="KW-0964">Secreted</keyword>
<name>A0AAV2KRA9_KNICA</name>
<dbReference type="Proteomes" id="UP001497482">
    <property type="component" value="Chromosome 2"/>
</dbReference>
<dbReference type="EMBL" id="OZ035824">
    <property type="protein sequence ID" value="CAL1592154.1"/>
    <property type="molecule type" value="Genomic_DNA"/>
</dbReference>
<evidence type="ECO:0000256" key="15">
    <source>
        <dbReference type="ARBA" id="ARBA00030824"/>
    </source>
</evidence>
<dbReference type="AlphaFoldDB" id="A0AAV2KRA9"/>
<keyword evidence="7" id="KW-0272">Extracellular matrix</keyword>
<reference evidence="18 19" key="1">
    <citation type="submission" date="2024-04" db="EMBL/GenBank/DDBJ databases">
        <authorList>
            <person name="Waldvogel A.-M."/>
            <person name="Schoenle A."/>
        </authorList>
    </citation>
    <scope>NUCLEOTIDE SEQUENCE [LARGE SCALE GENOMIC DNA]</scope>
</reference>
<evidence type="ECO:0000256" key="13">
    <source>
        <dbReference type="ARBA" id="ARBA00023157"/>
    </source>
</evidence>
<organism evidence="18 19">
    <name type="scientific">Knipowitschia caucasica</name>
    <name type="common">Caucasian dwarf goby</name>
    <name type="synonym">Pomatoschistus caucasicus</name>
    <dbReference type="NCBI Taxonomy" id="637954"/>
    <lineage>
        <taxon>Eukaryota</taxon>
        <taxon>Metazoa</taxon>
        <taxon>Chordata</taxon>
        <taxon>Craniata</taxon>
        <taxon>Vertebrata</taxon>
        <taxon>Euteleostomi</taxon>
        <taxon>Actinopterygii</taxon>
        <taxon>Neopterygii</taxon>
        <taxon>Teleostei</taxon>
        <taxon>Neoteleostei</taxon>
        <taxon>Acanthomorphata</taxon>
        <taxon>Gobiaria</taxon>
        <taxon>Gobiiformes</taxon>
        <taxon>Gobioidei</taxon>
        <taxon>Gobiidae</taxon>
        <taxon>Gobiinae</taxon>
        <taxon>Knipowitschia</taxon>
    </lineage>
</organism>
<dbReference type="InterPro" id="IPR055356">
    <property type="entry name" value="ZP-N"/>
</dbReference>
<proteinExistence type="inferred from homology"/>
<evidence type="ECO:0000256" key="1">
    <source>
        <dbReference type="ARBA" id="ARBA00004251"/>
    </source>
</evidence>
<keyword evidence="9" id="KW-0812">Transmembrane</keyword>
<evidence type="ECO:0000256" key="10">
    <source>
        <dbReference type="ARBA" id="ARBA00022729"/>
    </source>
</evidence>
<dbReference type="PRINTS" id="PR00023">
    <property type="entry name" value="ZPELLUCIDA"/>
</dbReference>
<evidence type="ECO:0000256" key="14">
    <source>
        <dbReference type="ARBA" id="ARBA00023180"/>
    </source>
</evidence>
<evidence type="ECO:0000256" key="16">
    <source>
        <dbReference type="SAM" id="SignalP"/>
    </source>
</evidence>
<evidence type="ECO:0000256" key="5">
    <source>
        <dbReference type="ARBA" id="ARBA00022475"/>
    </source>
</evidence>
<evidence type="ECO:0000256" key="11">
    <source>
        <dbReference type="ARBA" id="ARBA00022989"/>
    </source>
</evidence>
<dbReference type="PANTHER" id="PTHR11576">
    <property type="entry name" value="ZONA PELLUCIDA SPERM-BINDING PROTEIN 3"/>
    <property type="match status" value="1"/>
</dbReference>
<dbReference type="SMART" id="SM00241">
    <property type="entry name" value="ZP"/>
    <property type="match status" value="1"/>
</dbReference>
<dbReference type="FunFam" id="2.60.40.3210:FF:000001">
    <property type="entry name" value="Zona pellucida sperm-binding protein 3"/>
    <property type="match status" value="1"/>
</dbReference>
<dbReference type="InterPro" id="IPR048290">
    <property type="entry name" value="ZP_chr"/>
</dbReference>
<keyword evidence="14" id="KW-0325">Glycoprotein</keyword>
<keyword evidence="8" id="KW-0165">Cleavage on pair of basic residues</keyword>
<dbReference type="GO" id="GO:0005886">
    <property type="term" value="C:plasma membrane"/>
    <property type="evidence" value="ECO:0007669"/>
    <property type="project" value="UniProtKB-SubCell"/>
</dbReference>
<evidence type="ECO:0000256" key="4">
    <source>
        <dbReference type="ARBA" id="ARBA00017980"/>
    </source>
</evidence>
<dbReference type="FunFam" id="2.60.40.4100:FF:000002">
    <property type="entry name" value="Zona pellucida sperm-binding protein 3"/>
    <property type="match status" value="1"/>
</dbReference>
<sequence>MLFKCTAACLLALAVFSSFCDGQLDIQQSRQVIEPALTWKFPVDPQVETPGLPTSFEIREPVAVSTVAVDCRENFVHVEVKKDMFGIGQFIDSAGLTLGDCAVTTEDSSGQVFIFENELHNCGSELTMTEDSFIYSYVVNYNPQTHGETPVIRTSKAAVIVECHYPRKHNVSSLPLDPLWIPFSAVKAAEEFLYFSLKLMTDDWMHERPSSQYFLGDVIHVEATVMQFFHVPLRVYVDSCVATLLPDVNSSPRYAFIDNHGCFIDSRVTPSSSTFMSRTAENKLRFQLEAFRFQGAESGQIYITCHLKATTTAHSIHELHRSCSFTSNMWREVNGADAACGSSVLLAVDMGVAAALAQIKAGLGRVVGLGALLVVLGRQEALGKVGVQVAAVPEGAKRPGLGARLVALGHRIREGRVKGEPVGAQLVALQLKALGLLVGVRLVLLVQGVRALGLPSGARLVGLGHRIREDRAKGVPVGVRLVALQVKALGLLVGVRLVLLVQGVRALGPASGARLVALGHRIREGWVKGEPVGAQLVALQLKALGLLVGVRLVLLVQGVRALGLPSGARLVGLGHRIREDRAKGVPVGVRLVALQVKALGLLVGVRLVLLVQGVRALGLPSGARLVGLGHRIKEGRAKEVPVGARLVALQVKALGLLVGVRLVLLVQGVRALGLPSGARLVGLGHRIKEGRAKGVPVGAQLVALQVKALGLLVGVRLVLLVQGVRALGLPSGARLVGLGHRIKEGRAKGVPVGARLVALLQVKALGLLVGVRLVLLVQGVRALGLPSGAQLVGLGHRIKEGRAKGVPVGARLVALLQVKALGLLVGVRLVLLVQGVRALGLPSGARLVALGHRIKEGRAKGVPVGARLAALLQVKALGLASGARLVALGHRIREGGVQLVQLVQGFRVGPRALASGHRNGKGNSLEVVELAVDHLVVGVAAGLTGVGTGIRYVTVMKEEDGDTVVTNVQRHARDVSKVQSVVWEGTVTLGPMGIREKEIKA</sequence>
<dbReference type="Gene3D" id="2.60.40.3210">
    <property type="entry name" value="Zona pellucida, ZP-N domain"/>
    <property type="match status" value="1"/>
</dbReference>
<dbReference type="InterPro" id="IPR001507">
    <property type="entry name" value="ZP_dom"/>
</dbReference>
<dbReference type="Pfam" id="PF23344">
    <property type="entry name" value="ZP-N"/>
    <property type="match status" value="1"/>
</dbReference>